<name>A0ABX1CRH3_9SPHN</name>
<keyword evidence="3" id="KW-0998">Cell outer membrane</keyword>
<evidence type="ECO:0000256" key="1">
    <source>
        <dbReference type="ARBA" id="ARBA00004442"/>
    </source>
</evidence>
<reference evidence="6 7" key="1">
    <citation type="submission" date="2020-03" db="EMBL/GenBank/DDBJ databases">
        <authorList>
            <person name="Wang L."/>
            <person name="He N."/>
            <person name="Li Y."/>
            <person name="Fang Y."/>
            <person name="Zhang F."/>
        </authorList>
    </citation>
    <scope>NUCLEOTIDE SEQUENCE [LARGE SCALE GENOMIC DNA]</scope>
    <source>
        <strain evidence="6 7">36D10-4-7</strain>
    </source>
</reference>
<evidence type="ECO:0000256" key="3">
    <source>
        <dbReference type="ARBA" id="ARBA00023237"/>
    </source>
</evidence>
<dbReference type="Proteomes" id="UP000732399">
    <property type="component" value="Unassembled WGS sequence"/>
</dbReference>
<feature type="compositionally biased region" description="Low complexity" evidence="4">
    <location>
        <begin position="39"/>
        <end position="53"/>
    </location>
</feature>
<evidence type="ECO:0000313" key="7">
    <source>
        <dbReference type="Proteomes" id="UP000732399"/>
    </source>
</evidence>
<dbReference type="SUPFAM" id="SSF56935">
    <property type="entry name" value="Porins"/>
    <property type="match status" value="1"/>
</dbReference>
<dbReference type="InterPro" id="IPR036942">
    <property type="entry name" value="Beta-barrel_TonB_sf"/>
</dbReference>
<keyword evidence="7" id="KW-1185">Reference proteome</keyword>
<evidence type="ECO:0000259" key="5">
    <source>
        <dbReference type="Pfam" id="PF07715"/>
    </source>
</evidence>
<dbReference type="InterPro" id="IPR012910">
    <property type="entry name" value="Plug_dom"/>
</dbReference>
<accession>A0ABX1CRH3</accession>
<dbReference type="NCBIfam" id="TIGR01782">
    <property type="entry name" value="TonB-Xanth-Caul"/>
    <property type="match status" value="1"/>
</dbReference>
<dbReference type="Gene3D" id="2.40.170.20">
    <property type="entry name" value="TonB-dependent receptor, beta-barrel domain"/>
    <property type="match status" value="1"/>
</dbReference>
<dbReference type="InterPro" id="IPR010104">
    <property type="entry name" value="TonB_rcpt_bac"/>
</dbReference>
<sequence length="945" mass="101611">MLAAAPARAQETPPDPNAPSANPTGKVTVEQPAPPADPTPDAQANPDATATATEEGEIVVTGIRASLARSAEIKRNSTLIVDSVSAEDIGKLPDVSIADSLARLPGVTAQRVEGRDQNLSIRGLGPDFSTTLFNGREQVTVGDNRGVEYDQYPSEFFRNVNVYKSPDASLIAAGISGTVDLRSLRPLDQRDRSVVVSARGQYNDIGKRNPDGKRIGYRVSGAFVDKFADDTFGVAIGLAATEAPTNYDKYEAWGDAGYPTVATPQGDAFILGGAKPYVQSNLLKRYGGVATLEWQPSDKFHSTFDALYTHFNEVQRLRGIEFPLAYNVAPTNVVVRDGFVQSATFQPAYTVQRNDYQEREADLFSFGWNNDFAVTDTTHLNIDAAWSRAERTDFLLETYSGTGYNGTGARDTINITRQDNGLYSIVPTINYADTNVIRITDPGGWGYNGTTAVVQAGFLNRPKFTDDLKSLRASLAGEFGDLGVVKGYEVGANYSQREKRAAFTSSFLCPKGGGTGCTVASGTPTSVAVPADAVLDDTVSLGFLGVPQMLTVDPLKIYDLLNPVFDNRPESLAKDYSVKEKVWTGYAKLVIDGEAGGKALKGSLGVQVVHTDQSSTGRIAGLTGGVVTLADVGDGVKYTNVLPSATMSVELIPSGFVKLGASRTMVRPRIDQERISQNVSINPANVGLGSNPANSPFSSEGGNFALRPYKSTNVDVSLEKYFPSGGYVALTGYFKSISDYVDANNSVIYDFSPLLPSLTPAQQAIVQAQNAQFGLFRNPANSGEGELIGAEATVSLPFRAITTALDGFGVFASGSYTYSAIRLASNPARTITLPGLSDWVMNGTAYFEKNGFQARATYRYRSDFLAEVRGLSASPELNTAQSEGILDAQIGYEFQSGPLQGLAILAQAKNLTDQEFVQYVGGDERQVRRYQRYGTDYYLGLTYRF</sequence>
<protein>
    <submittedName>
        <fullName evidence="6">TonB-dependent receptor</fullName>
    </submittedName>
</protein>
<dbReference type="Pfam" id="PF07715">
    <property type="entry name" value="Plug"/>
    <property type="match status" value="1"/>
</dbReference>
<dbReference type="Gene3D" id="2.170.130.10">
    <property type="entry name" value="TonB-dependent receptor, plug domain"/>
    <property type="match status" value="1"/>
</dbReference>
<proteinExistence type="predicted"/>
<feature type="region of interest" description="Disordered" evidence="4">
    <location>
        <begin position="1"/>
        <end position="55"/>
    </location>
</feature>
<feature type="domain" description="TonB-dependent receptor plug" evidence="5">
    <location>
        <begin position="74"/>
        <end position="176"/>
    </location>
</feature>
<dbReference type="PANTHER" id="PTHR40980:SF3">
    <property type="entry name" value="TONB-DEPENDENT RECEPTOR-LIKE BETA-BARREL DOMAIN-CONTAINING PROTEIN"/>
    <property type="match status" value="1"/>
</dbReference>
<gene>
    <name evidence="6" type="ORF">HBH26_18380</name>
</gene>
<dbReference type="InterPro" id="IPR037066">
    <property type="entry name" value="Plug_dom_sf"/>
</dbReference>
<evidence type="ECO:0000256" key="4">
    <source>
        <dbReference type="SAM" id="MobiDB-lite"/>
    </source>
</evidence>
<dbReference type="PANTHER" id="PTHR40980">
    <property type="entry name" value="PLUG DOMAIN-CONTAINING PROTEIN"/>
    <property type="match status" value="1"/>
</dbReference>
<keyword evidence="2" id="KW-0472">Membrane</keyword>
<dbReference type="EMBL" id="JAAVJH010000021">
    <property type="protein sequence ID" value="NJR80548.1"/>
    <property type="molecule type" value="Genomic_DNA"/>
</dbReference>
<comment type="caution">
    <text evidence="6">The sequence shown here is derived from an EMBL/GenBank/DDBJ whole genome shotgun (WGS) entry which is preliminary data.</text>
</comment>
<evidence type="ECO:0000313" key="6">
    <source>
        <dbReference type="EMBL" id="NJR80548.1"/>
    </source>
</evidence>
<dbReference type="CDD" id="cd01347">
    <property type="entry name" value="ligand_gated_channel"/>
    <property type="match status" value="1"/>
</dbReference>
<evidence type="ECO:0000256" key="2">
    <source>
        <dbReference type="ARBA" id="ARBA00023136"/>
    </source>
</evidence>
<comment type="subcellular location">
    <subcellularLocation>
        <location evidence="1">Cell outer membrane</location>
    </subcellularLocation>
</comment>
<keyword evidence="6" id="KW-0675">Receptor</keyword>
<organism evidence="6 7">
    <name type="scientific">Sphingomonas corticis</name>
    <dbReference type="NCBI Taxonomy" id="2722791"/>
    <lineage>
        <taxon>Bacteria</taxon>
        <taxon>Pseudomonadati</taxon>
        <taxon>Pseudomonadota</taxon>
        <taxon>Alphaproteobacteria</taxon>
        <taxon>Sphingomonadales</taxon>
        <taxon>Sphingomonadaceae</taxon>
        <taxon>Sphingomonas</taxon>
    </lineage>
</organism>